<dbReference type="RefSeq" id="WP_315722876.1">
    <property type="nucleotide sequence ID" value="NZ_JAVUPU010000001.1"/>
</dbReference>
<evidence type="ECO:0000256" key="1">
    <source>
        <dbReference type="SAM" id="Phobius"/>
    </source>
</evidence>
<keyword evidence="1" id="KW-1133">Transmembrane helix</keyword>
<sequence length="77" mass="8905">MNPFEMVAFIVVAVMVASVFRAKYHNKASKRSAADDPETQKMRDELQILRDRVAVLERIATDKEIGLEREIERLRDS</sequence>
<keyword evidence="1" id="KW-0472">Membrane</keyword>
<keyword evidence="1" id="KW-0812">Transmembrane</keyword>
<feature type="transmembrane region" description="Helical" evidence="1">
    <location>
        <begin position="6"/>
        <end position="22"/>
    </location>
</feature>
<comment type="caution">
    <text evidence="2">The sequence shown here is derived from an EMBL/GenBank/DDBJ whole genome shotgun (WGS) entry which is preliminary data.</text>
</comment>
<dbReference type="Proteomes" id="UP001259572">
    <property type="component" value="Unassembled WGS sequence"/>
</dbReference>
<protein>
    <recommendedName>
        <fullName evidence="4">Phage shock protein B</fullName>
    </recommendedName>
</protein>
<gene>
    <name evidence="2" type="ORF">RQX22_01155</name>
</gene>
<reference evidence="2 3" key="1">
    <citation type="submission" date="2023-05" db="EMBL/GenBank/DDBJ databases">
        <authorList>
            <person name="Guo Y."/>
        </authorList>
    </citation>
    <scope>NUCLEOTIDE SEQUENCE [LARGE SCALE GENOMIC DNA]</scope>
    <source>
        <strain evidence="2 3">GR2756</strain>
    </source>
</reference>
<keyword evidence="3" id="KW-1185">Reference proteome</keyword>
<organism evidence="2 3">
    <name type="scientific">Sphingosinicella rhizophila</name>
    <dbReference type="NCBI Taxonomy" id="3050082"/>
    <lineage>
        <taxon>Bacteria</taxon>
        <taxon>Pseudomonadati</taxon>
        <taxon>Pseudomonadota</taxon>
        <taxon>Alphaproteobacteria</taxon>
        <taxon>Sphingomonadales</taxon>
        <taxon>Sphingosinicellaceae</taxon>
        <taxon>Sphingosinicella</taxon>
    </lineage>
</organism>
<accession>A0ABU3Q2A6</accession>
<name>A0ABU3Q2A6_9SPHN</name>
<proteinExistence type="predicted"/>
<evidence type="ECO:0008006" key="4">
    <source>
        <dbReference type="Google" id="ProtNLM"/>
    </source>
</evidence>
<evidence type="ECO:0000313" key="3">
    <source>
        <dbReference type="Proteomes" id="UP001259572"/>
    </source>
</evidence>
<dbReference type="EMBL" id="JAVUPU010000001">
    <property type="protein sequence ID" value="MDT9597556.1"/>
    <property type="molecule type" value="Genomic_DNA"/>
</dbReference>
<evidence type="ECO:0000313" key="2">
    <source>
        <dbReference type="EMBL" id="MDT9597556.1"/>
    </source>
</evidence>